<keyword evidence="1" id="KW-0732">Signal</keyword>
<proteinExistence type="predicted"/>
<name>A0ABS1V6L4_9PROT</name>
<sequence length="104" mass="10329">MKRIAALLFLLTGLSEPAAAQQRVVVPGDAAVVVPARGAGAIGGTAALRRPRRVIGDRLPPPPESGSSMPLLVALPLGVAAGLLAATLGGNEGHGNVSAPARTR</sequence>
<gene>
    <name evidence="2" type="ORF">JMJ55_18450</name>
</gene>
<feature type="signal peptide" evidence="1">
    <location>
        <begin position="1"/>
        <end position="20"/>
    </location>
</feature>
<dbReference type="RefSeq" id="WP_202827065.1">
    <property type="nucleotide sequence ID" value="NZ_JAEUXJ010000008.1"/>
</dbReference>
<feature type="chain" id="PRO_5045442323" evidence="1">
    <location>
        <begin position="21"/>
        <end position="104"/>
    </location>
</feature>
<evidence type="ECO:0000313" key="2">
    <source>
        <dbReference type="EMBL" id="MBL6457319.1"/>
    </source>
</evidence>
<protein>
    <submittedName>
        <fullName evidence="2">Uncharacterized protein</fullName>
    </submittedName>
</protein>
<accession>A0ABS1V6L4</accession>
<comment type="caution">
    <text evidence="2">The sequence shown here is derived from an EMBL/GenBank/DDBJ whole genome shotgun (WGS) entry which is preliminary data.</text>
</comment>
<dbReference type="EMBL" id="JAEUXJ010000008">
    <property type="protein sequence ID" value="MBL6457319.1"/>
    <property type="molecule type" value="Genomic_DNA"/>
</dbReference>
<evidence type="ECO:0000256" key="1">
    <source>
        <dbReference type="SAM" id="SignalP"/>
    </source>
</evidence>
<dbReference type="Proteomes" id="UP000606490">
    <property type="component" value="Unassembled WGS sequence"/>
</dbReference>
<keyword evidence="3" id="KW-1185">Reference proteome</keyword>
<reference evidence="2 3" key="1">
    <citation type="submission" date="2021-01" db="EMBL/GenBank/DDBJ databases">
        <title>Belnapia mucosa sp. nov. and Belnapia arida sp. nov., isolated from the Tabernas Desert (Almeria, Spain).</title>
        <authorList>
            <person name="Molina-Menor E."/>
            <person name="Vidal-Verdu A."/>
            <person name="Calonge A."/>
            <person name="Satari L."/>
            <person name="Pereto Magraner J."/>
            <person name="Porcar Miralles M."/>
        </authorList>
    </citation>
    <scope>NUCLEOTIDE SEQUENCE [LARGE SCALE GENOMIC DNA]</scope>
    <source>
        <strain evidence="2 3">T6</strain>
    </source>
</reference>
<evidence type="ECO:0000313" key="3">
    <source>
        <dbReference type="Proteomes" id="UP000606490"/>
    </source>
</evidence>
<organism evidence="2 3">
    <name type="scientific">Belnapia mucosa</name>
    <dbReference type="NCBI Taxonomy" id="2804532"/>
    <lineage>
        <taxon>Bacteria</taxon>
        <taxon>Pseudomonadati</taxon>
        <taxon>Pseudomonadota</taxon>
        <taxon>Alphaproteobacteria</taxon>
        <taxon>Acetobacterales</taxon>
        <taxon>Roseomonadaceae</taxon>
        <taxon>Belnapia</taxon>
    </lineage>
</organism>